<organism evidence="1 2">
    <name type="scientific">Ajellomyces capsulatus</name>
    <name type="common">Darling's disease fungus</name>
    <name type="synonym">Histoplasma capsulatum</name>
    <dbReference type="NCBI Taxonomy" id="5037"/>
    <lineage>
        <taxon>Eukaryota</taxon>
        <taxon>Fungi</taxon>
        <taxon>Dikarya</taxon>
        <taxon>Ascomycota</taxon>
        <taxon>Pezizomycotina</taxon>
        <taxon>Eurotiomycetes</taxon>
        <taxon>Eurotiomycetidae</taxon>
        <taxon>Onygenales</taxon>
        <taxon>Ajellomycetaceae</taxon>
        <taxon>Histoplasma</taxon>
    </lineage>
</organism>
<dbReference type="EMBL" id="JAEVHI010000003">
    <property type="protein sequence ID" value="KAG5296487.1"/>
    <property type="molecule type" value="Genomic_DNA"/>
</dbReference>
<proteinExistence type="predicted"/>
<dbReference type="VEuPathDB" id="FungiDB:I7I52_07201"/>
<evidence type="ECO:0000313" key="2">
    <source>
        <dbReference type="Proteomes" id="UP000670092"/>
    </source>
</evidence>
<evidence type="ECO:0000313" key="1">
    <source>
        <dbReference type="EMBL" id="KAG5296487.1"/>
    </source>
</evidence>
<protein>
    <submittedName>
        <fullName evidence="1">Uncharacterized protein</fullName>
    </submittedName>
</protein>
<dbReference type="Proteomes" id="UP000670092">
    <property type="component" value="Unassembled WGS sequence"/>
</dbReference>
<name>A0A8H7YUQ5_AJECA</name>
<accession>A0A8H7YUQ5</accession>
<dbReference type="AlphaFoldDB" id="A0A8H7YUQ5"/>
<gene>
    <name evidence="1" type="ORF">I7I52_07201</name>
</gene>
<sequence length="94" mass="10408">MLFRWVFSSQSKYVLTRPAVRFSMNSSSVVLSSAEQKLISVRRSIQFSHGDHHLPLKLPPNCPSAFLSICGVDSGCAASGLVLFQYGFVVWLSE</sequence>
<reference evidence="1 2" key="1">
    <citation type="submission" date="2021-01" db="EMBL/GenBank/DDBJ databases">
        <title>Chromosome-level genome assembly of a human fungal pathogen reveals clustering of transcriptionally co-regulated genes.</title>
        <authorList>
            <person name="Voorhies M."/>
            <person name="Cohen S."/>
            <person name="Shea T.P."/>
            <person name="Petrus S."/>
            <person name="Munoz J.F."/>
            <person name="Poplawski S."/>
            <person name="Goldman W.E."/>
            <person name="Michael T."/>
            <person name="Cuomo C.A."/>
            <person name="Sil A."/>
            <person name="Beyhan S."/>
        </authorList>
    </citation>
    <scope>NUCLEOTIDE SEQUENCE [LARGE SCALE GENOMIC DNA]</scope>
    <source>
        <strain evidence="1 2">G184AR</strain>
    </source>
</reference>
<comment type="caution">
    <text evidence="1">The sequence shown here is derived from an EMBL/GenBank/DDBJ whole genome shotgun (WGS) entry which is preliminary data.</text>
</comment>